<gene>
    <name evidence="2" type="ORF">IFM89_010797</name>
</gene>
<evidence type="ECO:0000313" key="3">
    <source>
        <dbReference type="Proteomes" id="UP000631114"/>
    </source>
</evidence>
<dbReference type="Proteomes" id="UP000631114">
    <property type="component" value="Unassembled WGS sequence"/>
</dbReference>
<keyword evidence="3" id="KW-1185">Reference proteome</keyword>
<accession>A0A835M590</accession>
<proteinExistence type="predicted"/>
<feature type="region of interest" description="Disordered" evidence="1">
    <location>
        <begin position="82"/>
        <end position="140"/>
    </location>
</feature>
<evidence type="ECO:0000256" key="1">
    <source>
        <dbReference type="SAM" id="MobiDB-lite"/>
    </source>
</evidence>
<sequence length="140" mass="14876">MEPLTSLVPYVDTPPAFVPSQEDMGLPSTIVSDSCSASAFGVFDKELYEANQAGVFLVVDELSLSKALEEIPPHHIELFDDHLPKGAHKDCGASHTENSDLSVGTGISPRVNTEPINPSKASSSSKVITRQGSKQVSHSS</sequence>
<comment type="caution">
    <text evidence="2">The sequence shown here is derived from an EMBL/GenBank/DDBJ whole genome shotgun (WGS) entry which is preliminary data.</text>
</comment>
<name>A0A835M590_9MAGN</name>
<evidence type="ECO:0000313" key="2">
    <source>
        <dbReference type="EMBL" id="KAF9620138.1"/>
    </source>
</evidence>
<feature type="compositionally biased region" description="Basic and acidic residues" evidence="1">
    <location>
        <begin position="82"/>
        <end position="92"/>
    </location>
</feature>
<protein>
    <submittedName>
        <fullName evidence="2">Uncharacterized protein</fullName>
    </submittedName>
</protein>
<reference evidence="2 3" key="1">
    <citation type="submission" date="2020-10" db="EMBL/GenBank/DDBJ databases">
        <title>The Coptis chinensis genome and diversification of protoberbering-type alkaloids.</title>
        <authorList>
            <person name="Wang B."/>
            <person name="Shu S."/>
            <person name="Song C."/>
            <person name="Liu Y."/>
        </authorList>
    </citation>
    <scope>NUCLEOTIDE SEQUENCE [LARGE SCALE GENOMIC DNA]</scope>
    <source>
        <strain evidence="2">HL-2020</strain>
        <tissue evidence="2">Leaf</tissue>
    </source>
</reference>
<dbReference type="EMBL" id="JADFTS010000002">
    <property type="protein sequence ID" value="KAF9620138.1"/>
    <property type="molecule type" value="Genomic_DNA"/>
</dbReference>
<feature type="compositionally biased region" description="Polar residues" evidence="1">
    <location>
        <begin position="110"/>
        <end position="140"/>
    </location>
</feature>
<organism evidence="2 3">
    <name type="scientific">Coptis chinensis</name>
    <dbReference type="NCBI Taxonomy" id="261450"/>
    <lineage>
        <taxon>Eukaryota</taxon>
        <taxon>Viridiplantae</taxon>
        <taxon>Streptophyta</taxon>
        <taxon>Embryophyta</taxon>
        <taxon>Tracheophyta</taxon>
        <taxon>Spermatophyta</taxon>
        <taxon>Magnoliopsida</taxon>
        <taxon>Ranunculales</taxon>
        <taxon>Ranunculaceae</taxon>
        <taxon>Coptidoideae</taxon>
        <taxon>Coptis</taxon>
    </lineage>
</organism>
<dbReference type="AlphaFoldDB" id="A0A835M590"/>